<gene>
    <name evidence="2" type="ORF">SAMN05444158_4825</name>
</gene>
<dbReference type="SUPFAM" id="SSF54523">
    <property type="entry name" value="Pili subunits"/>
    <property type="match status" value="1"/>
</dbReference>
<dbReference type="NCBIfam" id="TIGR02532">
    <property type="entry name" value="IV_pilin_GFxxxE"/>
    <property type="match status" value="1"/>
</dbReference>
<dbReference type="Gene3D" id="3.30.700.10">
    <property type="entry name" value="Glycoprotein, Type 4 Pilin"/>
    <property type="match status" value="1"/>
</dbReference>
<evidence type="ECO:0000256" key="1">
    <source>
        <dbReference type="SAM" id="Phobius"/>
    </source>
</evidence>
<dbReference type="InterPro" id="IPR012902">
    <property type="entry name" value="N_methyl_site"/>
</dbReference>
<evidence type="ECO:0000313" key="2">
    <source>
        <dbReference type="EMBL" id="SDT21097.1"/>
    </source>
</evidence>
<dbReference type="InterPro" id="IPR045584">
    <property type="entry name" value="Pilin-like"/>
</dbReference>
<feature type="transmembrane region" description="Helical" evidence="1">
    <location>
        <begin position="12"/>
        <end position="32"/>
    </location>
</feature>
<dbReference type="EMBL" id="LT629750">
    <property type="protein sequence ID" value="SDT21097.1"/>
    <property type="molecule type" value="Genomic_DNA"/>
</dbReference>
<name>A0A1H1YI24_9BRAD</name>
<reference evidence="3" key="1">
    <citation type="submission" date="2016-10" db="EMBL/GenBank/DDBJ databases">
        <authorList>
            <person name="Varghese N."/>
            <person name="Submissions S."/>
        </authorList>
    </citation>
    <scope>NUCLEOTIDE SEQUENCE [LARGE SCALE GENOMIC DNA]</scope>
    <source>
        <strain evidence="3">GAS369</strain>
    </source>
</reference>
<keyword evidence="1" id="KW-0472">Membrane</keyword>
<keyword evidence="3" id="KW-1185">Reference proteome</keyword>
<proteinExistence type="predicted"/>
<keyword evidence="1" id="KW-0812">Transmembrane</keyword>
<dbReference type="Pfam" id="PF07963">
    <property type="entry name" value="N_methyl"/>
    <property type="match status" value="1"/>
</dbReference>
<dbReference type="RefSeq" id="WP_146689081.1">
    <property type="nucleotide sequence ID" value="NZ_LT629750.1"/>
</dbReference>
<protein>
    <submittedName>
        <fullName evidence="2">General secretion pathway protein H</fullName>
    </submittedName>
</protein>
<accession>A0A1H1YI24</accession>
<keyword evidence="1" id="KW-1133">Transmembrane helix</keyword>
<organism evidence="2 3">
    <name type="scientific">Bradyrhizobium canariense</name>
    <dbReference type="NCBI Taxonomy" id="255045"/>
    <lineage>
        <taxon>Bacteria</taxon>
        <taxon>Pseudomonadati</taxon>
        <taxon>Pseudomonadota</taxon>
        <taxon>Alphaproteobacteria</taxon>
        <taxon>Hyphomicrobiales</taxon>
        <taxon>Nitrobacteraceae</taxon>
        <taxon>Bradyrhizobium</taxon>
    </lineage>
</organism>
<dbReference type="Proteomes" id="UP000243904">
    <property type="component" value="Chromosome I"/>
</dbReference>
<dbReference type="AlphaFoldDB" id="A0A1H1YI24"/>
<sequence>MSDVTERGFTLLEMVCVLAIIALLAAVLLPFIPRETSRSRLQAYALQAATLLKADRNAAIRNQTSVATVVDAQARAIRSGASRDAIRIPNDVRFDALLPQTCRQQAALSTISFFANGTSCGGTIALTRFDTGYEIRVNWLTGRIEIVPHDTSAN</sequence>
<evidence type="ECO:0000313" key="3">
    <source>
        <dbReference type="Proteomes" id="UP000243904"/>
    </source>
</evidence>